<dbReference type="EMBL" id="FRCJ01000001">
    <property type="protein sequence ID" value="SHL71542.1"/>
    <property type="molecule type" value="Genomic_DNA"/>
</dbReference>
<sequence length="41" mass="4863">MRISNKIIRNLLIISMGSTFCGCTKNKRDEFKAYLFFFIQN</sequence>
<name>A0A1M7CWB5_XYLRU</name>
<gene>
    <name evidence="1" type="ORF">SAMN04488494_0548</name>
</gene>
<dbReference type="Proteomes" id="UP000184280">
    <property type="component" value="Unassembled WGS sequence"/>
</dbReference>
<dbReference type="AlphaFoldDB" id="A0A1M7CWB5"/>
<evidence type="ECO:0000313" key="1">
    <source>
        <dbReference type="EMBL" id="SHL71542.1"/>
    </source>
</evidence>
<evidence type="ECO:0000313" key="2">
    <source>
        <dbReference type="Proteomes" id="UP000184280"/>
    </source>
</evidence>
<accession>A0A1M7CWB5</accession>
<protein>
    <recommendedName>
        <fullName evidence="3">Lipoprotein</fullName>
    </recommendedName>
</protein>
<proteinExistence type="predicted"/>
<organism evidence="1 2">
    <name type="scientific">Xylanibacter ruminicola</name>
    <name type="common">Prevotella ruminicola</name>
    <dbReference type="NCBI Taxonomy" id="839"/>
    <lineage>
        <taxon>Bacteria</taxon>
        <taxon>Pseudomonadati</taxon>
        <taxon>Bacteroidota</taxon>
        <taxon>Bacteroidia</taxon>
        <taxon>Bacteroidales</taxon>
        <taxon>Prevotellaceae</taxon>
        <taxon>Xylanibacter</taxon>
    </lineage>
</organism>
<reference evidence="1 2" key="1">
    <citation type="submission" date="2016-11" db="EMBL/GenBank/DDBJ databases">
        <authorList>
            <person name="Jaros S."/>
            <person name="Januszkiewicz K."/>
            <person name="Wedrychowicz H."/>
        </authorList>
    </citation>
    <scope>NUCLEOTIDE SEQUENCE [LARGE SCALE GENOMIC DNA]</scope>
    <source>
        <strain evidence="1 2">BPI-34</strain>
    </source>
</reference>
<dbReference type="PROSITE" id="PS51257">
    <property type="entry name" value="PROKAR_LIPOPROTEIN"/>
    <property type="match status" value="1"/>
</dbReference>
<evidence type="ECO:0008006" key="3">
    <source>
        <dbReference type="Google" id="ProtNLM"/>
    </source>
</evidence>